<keyword evidence="2" id="KW-1185">Reference proteome</keyword>
<evidence type="ECO:0000313" key="2">
    <source>
        <dbReference type="Proteomes" id="UP000183658"/>
    </source>
</evidence>
<dbReference type="OrthoDB" id="1271679at2"/>
<reference evidence="2" key="1">
    <citation type="submission" date="2016-10" db="EMBL/GenBank/DDBJ databases">
        <authorList>
            <person name="Varghese N."/>
            <person name="Submissions S."/>
        </authorList>
    </citation>
    <scope>NUCLEOTIDE SEQUENCE [LARGE SCALE GENOMIC DNA]</scope>
    <source>
        <strain evidence="2">DSM 15719</strain>
    </source>
</reference>
<gene>
    <name evidence="1" type="ORF">SAMN05444355_10662</name>
</gene>
<proteinExistence type="predicted"/>
<evidence type="ECO:0008006" key="3">
    <source>
        <dbReference type="Google" id="ProtNLM"/>
    </source>
</evidence>
<evidence type="ECO:0000313" key="1">
    <source>
        <dbReference type="EMBL" id="SER01246.1"/>
    </source>
</evidence>
<dbReference type="EMBL" id="FOFZ01000006">
    <property type="protein sequence ID" value="SER01246.1"/>
    <property type="molecule type" value="Genomic_DNA"/>
</dbReference>
<organism evidence="1 2">
    <name type="scientific">Flavobacterium frigoris</name>
    <dbReference type="NCBI Taxonomy" id="229204"/>
    <lineage>
        <taxon>Bacteria</taxon>
        <taxon>Pseudomonadati</taxon>
        <taxon>Bacteroidota</taxon>
        <taxon>Flavobacteriia</taxon>
        <taxon>Flavobacteriales</taxon>
        <taxon>Flavobacteriaceae</taxon>
        <taxon>Flavobacterium</taxon>
    </lineage>
</organism>
<protein>
    <recommendedName>
        <fullName evidence="3">Glyoxalase</fullName>
    </recommendedName>
</protein>
<dbReference type="Proteomes" id="UP000183658">
    <property type="component" value="Unassembled WGS sequence"/>
</dbReference>
<sequence length="135" mass="15750">MDSRDVFLKEFRGGTIGSVSMQSSSEEMFQNEVLRPILKLQNDLFIASFRNYSTKYKGDFYSQTTEKKLATIENAIQKDIKYRNALKGMVIGLFTVEEYLFYIKNSSNLNKRIMSMLIERLKSQIQLFEVDSTEK</sequence>
<name>A0A1H9KQ13_FLAFI</name>
<dbReference type="AlphaFoldDB" id="A0A1H9KQ13"/>
<dbReference type="RefSeq" id="WP_074723277.1">
    <property type="nucleotide sequence ID" value="NZ_CBCRVS010000016.1"/>
</dbReference>
<accession>A0A1H9KQ13</accession>